<evidence type="ECO:0000313" key="3">
    <source>
        <dbReference type="EMBL" id="PWR25921.1"/>
    </source>
</evidence>
<sequence>MASTMRKIILKVVRRGAVCAALYVAVCGLMFIFQRSLQYFPDPAPMAPPGAGFSALALATPDGERLVAWWAPPADPARPVFLYLHGNGGNLAYRLPRLRGLASAGDGVMGLSWRGYGGSTGVPSEAGFMTDARAAYAALVKAAPGARVIIVGESIGTGIATMLAADVRPAGVILDSAFTSAVDIAAQTYPWLPVRRLMLDRFRADLAAPMVTSPVLQLHCRSDPVIPLALAERLTRHFPDGSTMKIVEQSCHVVPTGFFLSAAFDYVSALPASESRH</sequence>
<dbReference type="Pfam" id="PF00561">
    <property type="entry name" value="Abhydrolase_1"/>
    <property type="match status" value="1"/>
</dbReference>
<dbReference type="AlphaFoldDB" id="A0A317EGN3"/>
<evidence type="ECO:0000313" key="4">
    <source>
        <dbReference type="Proteomes" id="UP000245461"/>
    </source>
</evidence>
<keyword evidence="3" id="KW-0378">Hydrolase</keyword>
<reference evidence="3 4" key="1">
    <citation type="submission" date="2018-05" db="EMBL/GenBank/DDBJ databases">
        <title>Zavarzinia sp. HR-AS.</title>
        <authorList>
            <person name="Lee Y."/>
            <person name="Jeon C.O."/>
        </authorList>
    </citation>
    <scope>NUCLEOTIDE SEQUENCE [LARGE SCALE GENOMIC DNA]</scope>
    <source>
        <strain evidence="3 4">HR-AS</strain>
    </source>
</reference>
<dbReference type="Gene3D" id="3.40.50.1820">
    <property type="entry name" value="alpha/beta hydrolase"/>
    <property type="match status" value="1"/>
</dbReference>
<dbReference type="Proteomes" id="UP000245461">
    <property type="component" value="Unassembled WGS sequence"/>
</dbReference>
<evidence type="ECO:0000256" key="1">
    <source>
        <dbReference type="SAM" id="Phobius"/>
    </source>
</evidence>
<dbReference type="GO" id="GO:0016787">
    <property type="term" value="F:hydrolase activity"/>
    <property type="evidence" value="ECO:0007669"/>
    <property type="project" value="UniProtKB-KW"/>
</dbReference>
<accession>A0A317EGN3</accession>
<keyword evidence="4" id="KW-1185">Reference proteome</keyword>
<dbReference type="InterPro" id="IPR029058">
    <property type="entry name" value="AB_hydrolase_fold"/>
</dbReference>
<comment type="caution">
    <text evidence="3">The sequence shown here is derived from an EMBL/GenBank/DDBJ whole genome shotgun (WGS) entry which is preliminary data.</text>
</comment>
<feature type="transmembrane region" description="Helical" evidence="1">
    <location>
        <begin position="12"/>
        <end position="33"/>
    </location>
</feature>
<keyword evidence="1" id="KW-0812">Transmembrane</keyword>
<organism evidence="3 4">
    <name type="scientific">Zavarzinia aquatilis</name>
    <dbReference type="NCBI Taxonomy" id="2211142"/>
    <lineage>
        <taxon>Bacteria</taxon>
        <taxon>Pseudomonadati</taxon>
        <taxon>Pseudomonadota</taxon>
        <taxon>Alphaproteobacteria</taxon>
        <taxon>Rhodospirillales</taxon>
        <taxon>Zavarziniaceae</taxon>
        <taxon>Zavarzinia</taxon>
    </lineage>
</organism>
<keyword evidence="1" id="KW-1133">Transmembrane helix</keyword>
<dbReference type="OrthoDB" id="9798884at2"/>
<dbReference type="InterPro" id="IPR000073">
    <property type="entry name" value="AB_hydrolase_1"/>
</dbReference>
<dbReference type="PANTHER" id="PTHR12277:SF81">
    <property type="entry name" value="PROTEIN ABHD13"/>
    <property type="match status" value="1"/>
</dbReference>
<gene>
    <name evidence="3" type="ORF">DKG74_02935</name>
</gene>
<proteinExistence type="predicted"/>
<dbReference type="SUPFAM" id="SSF53474">
    <property type="entry name" value="alpha/beta-Hydrolases"/>
    <property type="match status" value="1"/>
</dbReference>
<evidence type="ECO:0000259" key="2">
    <source>
        <dbReference type="Pfam" id="PF00561"/>
    </source>
</evidence>
<name>A0A317EGN3_9PROT</name>
<keyword evidence="1" id="KW-0472">Membrane</keyword>
<feature type="domain" description="AB hydrolase-1" evidence="2">
    <location>
        <begin position="79"/>
        <end position="208"/>
    </location>
</feature>
<dbReference type="EMBL" id="QGLE01000001">
    <property type="protein sequence ID" value="PWR25921.1"/>
    <property type="molecule type" value="Genomic_DNA"/>
</dbReference>
<dbReference type="PANTHER" id="PTHR12277">
    <property type="entry name" value="ALPHA/BETA HYDROLASE DOMAIN-CONTAINING PROTEIN"/>
    <property type="match status" value="1"/>
</dbReference>
<protein>
    <submittedName>
        <fullName evidence="3">Alpha/beta hydrolase</fullName>
    </submittedName>
</protein>